<proteinExistence type="predicted"/>
<comment type="caution">
    <text evidence="1">The sequence shown here is derived from an EMBL/GenBank/DDBJ whole genome shotgun (WGS) entry which is preliminary data.</text>
</comment>
<dbReference type="InterPro" id="IPR036926">
    <property type="entry name" value="Thymidate_synth/dCMP_Mease_sf"/>
</dbReference>
<evidence type="ECO:0000313" key="1">
    <source>
        <dbReference type="EMBL" id="GAG49095.1"/>
    </source>
</evidence>
<sequence>MRYATVKAFDIPGAWFRTLEEIWRNGDDYQVSYGSEVTMTKKLNVSIEITNPESRPLVAEKAPCDMKYVLSYALQYLWAGEKEEGETYTYASRLREPVDQVEEVIKRYVDEPNDRQLTMVIRQPPDILKTIDGMRHEPPCLTVM</sequence>
<name>X0Y0B5_9ZZZZ</name>
<dbReference type="AlphaFoldDB" id="X0Y0B5"/>
<accession>X0Y0B5</accession>
<dbReference type="SUPFAM" id="SSF55831">
    <property type="entry name" value="Thymidylate synthase/dCMP hydroxymethylase"/>
    <property type="match status" value="1"/>
</dbReference>
<reference evidence="1" key="1">
    <citation type="journal article" date="2014" name="Front. Microbiol.">
        <title>High frequency of phylogenetically diverse reductive dehalogenase-homologous genes in deep subseafloor sedimentary metagenomes.</title>
        <authorList>
            <person name="Kawai M."/>
            <person name="Futagami T."/>
            <person name="Toyoda A."/>
            <person name="Takaki Y."/>
            <person name="Nishi S."/>
            <person name="Hori S."/>
            <person name="Arai W."/>
            <person name="Tsubouchi T."/>
            <person name="Morono Y."/>
            <person name="Uchiyama I."/>
            <person name="Ito T."/>
            <person name="Fujiyama A."/>
            <person name="Inagaki F."/>
            <person name="Takami H."/>
        </authorList>
    </citation>
    <scope>NUCLEOTIDE SEQUENCE</scope>
    <source>
        <strain evidence="1">Expedition CK06-06</strain>
    </source>
</reference>
<dbReference type="EMBL" id="BARS01050510">
    <property type="protein sequence ID" value="GAG49095.1"/>
    <property type="molecule type" value="Genomic_DNA"/>
</dbReference>
<organism evidence="1">
    <name type="scientific">marine sediment metagenome</name>
    <dbReference type="NCBI Taxonomy" id="412755"/>
    <lineage>
        <taxon>unclassified sequences</taxon>
        <taxon>metagenomes</taxon>
        <taxon>ecological metagenomes</taxon>
    </lineage>
</organism>
<gene>
    <name evidence="1" type="ORF">S01H1_75395</name>
</gene>
<protein>
    <submittedName>
        <fullName evidence="1">Uncharacterized protein</fullName>
    </submittedName>
</protein>
<dbReference type="Gene3D" id="3.30.572.10">
    <property type="entry name" value="Thymidylate synthase/dCMP hydroxymethylase domain"/>
    <property type="match status" value="1"/>
</dbReference>
<feature type="non-terminal residue" evidence="1">
    <location>
        <position position="144"/>
    </location>
</feature>